<protein>
    <submittedName>
        <fullName evidence="2">Uncharacterized protein</fullName>
    </submittedName>
</protein>
<reference evidence="2" key="1">
    <citation type="submission" date="2020-06" db="EMBL/GenBank/DDBJ databases">
        <authorList>
            <consortium name="Plant Systems Biology data submission"/>
        </authorList>
    </citation>
    <scope>NUCLEOTIDE SEQUENCE</scope>
    <source>
        <strain evidence="2">D6</strain>
    </source>
</reference>
<evidence type="ECO:0000256" key="1">
    <source>
        <dbReference type="SAM" id="MobiDB-lite"/>
    </source>
</evidence>
<dbReference type="AlphaFoldDB" id="A0A9N8HXA0"/>
<dbReference type="OrthoDB" id="10054414at2759"/>
<comment type="caution">
    <text evidence="2">The sequence shown here is derived from an EMBL/GenBank/DDBJ whole genome shotgun (WGS) entry which is preliminary data.</text>
</comment>
<accession>A0A9N8HXA0</accession>
<feature type="region of interest" description="Disordered" evidence="1">
    <location>
        <begin position="212"/>
        <end position="232"/>
    </location>
</feature>
<gene>
    <name evidence="2" type="ORF">SEMRO_1772_G296710.1</name>
</gene>
<feature type="compositionally biased region" description="Basic and acidic residues" evidence="1">
    <location>
        <begin position="216"/>
        <end position="225"/>
    </location>
</feature>
<organism evidence="2 3">
    <name type="scientific">Seminavis robusta</name>
    <dbReference type="NCBI Taxonomy" id="568900"/>
    <lineage>
        <taxon>Eukaryota</taxon>
        <taxon>Sar</taxon>
        <taxon>Stramenopiles</taxon>
        <taxon>Ochrophyta</taxon>
        <taxon>Bacillariophyta</taxon>
        <taxon>Bacillariophyceae</taxon>
        <taxon>Bacillariophycidae</taxon>
        <taxon>Naviculales</taxon>
        <taxon>Naviculaceae</taxon>
        <taxon>Seminavis</taxon>
    </lineage>
</organism>
<evidence type="ECO:0000313" key="3">
    <source>
        <dbReference type="Proteomes" id="UP001153069"/>
    </source>
</evidence>
<dbReference type="EMBL" id="CAICTM010001770">
    <property type="protein sequence ID" value="CAB9526078.1"/>
    <property type="molecule type" value="Genomic_DNA"/>
</dbReference>
<dbReference type="InterPro" id="IPR036412">
    <property type="entry name" value="HAD-like_sf"/>
</dbReference>
<proteinExistence type="predicted"/>
<keyword evidence="3" id="KW-1185">Reference proteome</keyword>
<sequence length="264" mass="29942">MAPTPAVLATTSKKIHHRSYHYYYSKTSSETRWSILLCLFMTLTVGMLRYRLMPIIIDVSSSEDKTLSVEAAQGDPTDPLSCHGLLARLRSSPKVELVAIDFDKTLLNIHTWGRWNQRSSDLVPHVRPAFLCFINSVLQARMPVAITTFSNQKELIQKVLARSLKAYDREHAQTEKEAAIYYIPVFGGDDWVKGHSKGKQSQLKLAMQYYNNQQQQKDKDKDNNKDPITPASTLLIDDDANNIKVARKDGYQAVLYMPTKVHGS</sequence>
<name>A0A9N8HXA0_9STRA</name>
<dbReference type="SUPFAM" id="SSF56784">
    <property type="entry name" value="HAD-like"/>
    <property type="match status" value="1"/>
</dbReference>
<dbReference type="Proteomes" id="UP001153069">
    <property type="component" value="Unassembled WGS sequence"/>
</dbReference>
<evidence type="ECO:0000313" key="2">
    <source>
        <dbReference type="EMBL" id="CAB9526078.1"/>
    </source>
</evidence>